<name>A0A1Y0V5W5_9PROT</name>
<dbReference type="AlphaFoldDB" id="A0A1Y0V5W5"/>
<evidence type="ECO:0000313" key="3">
    <source>
        <dbReference type="EMBL" id="ARW11309.1"/>
    </source>
</evidence>
<dbReference type="PANTHER" id="PTHR30273">
    <property type="entry name" value="PERIPLASMIC SIGNAL SENSOR AND SIGMA FACTOR ACTIVATOR FECR-RELATED"/>
    <property type="match status" value="1"/>
</dbReference>
<evidence type="ECO:0000313" key="4">
    <source>
        <dbReference type="Proteomes" id="UP000195633"/>
    </source>
</evidence>
<dbReference type="PANTHER" id="PTHR30273:SF2">
    <property type="entry name" value="PROTEIN FECR"/>
    <property type="match status" value="1"/>
</dbReference>
<dbReference type="InterPro" id="IPR032623">
    <property type="entry name" value="FecR_N"/>
</dbReference>
<dbReference type="Pfam" id="PF16220">
    <property type="entry name" value="DUF4880"/>
    <property type="match status" value="1"/>
</dbReference>
<dbReference type="GO" id="GO:0016989">
    <property type="term" value="F:sigma factor antagonist activity"/>
    <property type="evidence" value="ECO:0007669"/>
    <property type="project" value="TreeGrafter"/>
</dbReference>
<sequence length="340" mass="37481">MLGGLAVETDDLESLTPEESEALDWVISLQEEGENQTIRQKFNIWLHAAEENARAWAKISRIYGAIGETKPAFEDTWCPVLNKAVSPMSVGQIVSRRIVRRRRLYRVTALAASVAVGWLVVGSDVRLFLQADQMTGVGQLRTVSLPDGSTVTLAPRSAIAFTSDAQSHTVRLLQGEAWFDVRYSAKQPFHVVAHDLDVMDVGTKFDVQEAERETEVSVESGAVRVTSFNPPAISEDIVAGQTVAISADHLVRRGNADPTMIAGWRDGVLTVQNRTISDVVEAIRPWHRGLLILRGGRFGTRRVTGVYDLQHPEAVIKALADTYGIKITRISPWLMILSDS</sequence>
<feature type="domain" description="FecR protein" evidence="1">
    <location>
        <begin position="135"/>
        <end position="224"/>
    </location>
</feature>
<organism evidence="3 4">
    <name type="scientific">Acetobacter ascendens</name>
    <dbReference type="NCBI Taxonomy" id="481146"/>
    <lineage>
        <taxon>Bacteria</taxon>
        <taxon>Pseudomonadati</taxon>
        <taxon>Pseudomonadota</taxon>
        <taxon>Alphaproteobacteria</taxon>
        <taxon>Acetobacterales</taxon>
        <taxon>Acetobacteraceae</taxon>
        <taxon>Acetobacter</taxon>
    </lineage>
</organism>
<dbReference type="InterPro" id="IPR012373">
    <property type="entry name" value="Ferrdict_sens_TM"/>
</dbReference>
<evidence type="ECO:0000259" key="2">
    <source>
        <dbReference type="Pfam" id="PF16220"/>
    </source>
</evidence>
<dbReference type="InterPro" id="IPR006860">
    <property type="entry name" value="FecR"/>
</dbReference>
<dbReference type="Proteomes" id="UP000195633">
    <property type="component" value="Chromosome"/>
</dbReference>
<feature type="domain" description="FecR N-terminal" evidence="2">
    <location>
        <begin position="21"/>
        <end position="61"/>
    </location>
</feature>
<protein>
    <submittedName>
        <fullName evidence="3">Uncharacterized protein</fullName>
    </submittedName>
</protein>
<gene>
    <name evidence="3" type="ORF">S101447_02263</name>
</gene>
<dbReference type="EMBL" id="CP021524">
    <property type="protein sequence ID" value="ARW11309.1"/>
    <property type="molecule type" value="Genomic_DNA"/>
</dbReference>
<evidence type="ECO:0000259" key="1">
    <source>
        <dbReference type="Pfam" id="PF04773"/>
    </source>
</evidence>
<dbReference type="PIRSF" id="PIRSF018266">
    <property type="entry name" value="FecR"/>
    <property type="match status" value="1"/>
</dbReference>
<reference evidence="3 4" key="1">
    <citation type="submission" date="2017-05" db="EMBL/GenBank/DDBJ databases">
        <title>Genome sequence of Acetobacter pasteurianus subsp. ascendens strain SRCM101447.</title>
        <authorList>
            <person name="Cho S.H."/>
        </authorList>
    </citation>
    <scope>NUCLEOTIDE SEQUENCE [LARGE SCALE GENOMIC DNA]</scope>
    <source>
        <strain evidence="3 4">SRCM101447</strain>
    </source>
</reference>
<dbReference type="Pfam" id="PF04773">
    <property type="entry name" value="FecR"/>
    <property type="match status" value="1"/>
</dbReference>
<proteinExistence type="predicted"/>
<dbReference type="Gene3D" id="2.60.120.1440">
    <property type="match status" value="1"/>
</dbReference>
<accession>A0A1Y0V5W5</accession>